<protein>
    <submittedName>
        <fullName evidence="2">Glycoside hydrolase family 99-like domain-containing protein</fullName>
    </submittedName>
</protein>
<dbReference type="EMBL" id="JAJTTA010000004">
    <property type="protein sequence ID" value="MCF0042530.1"/>
    <property type="molecule type" value="Genomic_DNA"/>
</dbReference>
<evidence type="ECO:0000256" key="1">
    <source>
        <dbReference type="SAM" id="Phobius"/>
    </source>
</evidence>
<keyword evidence="3" id="KW-1185">Reference proteome</keyword>
<accession>A0A9X1TAG6</accession>
<organism evidence="2 3">
    <name type="scientific">Dyadobacter fanqingshengii</name>
    <dbReference type="NCBI Taxonomy" id="2906443"/>
    <lineage>
        <taxon>Bacteria</taxon>
        <taxon>Pseudomonadati</taxon>
        <taxon>Bacteroidota</taxon>
        <taxon>Cytophagia</taxon>
        <taxon>Cytophagales</taxon>
        <taxon>Spirosomataceae</taxon>
        <taxon>Dyadobacter</taxon>
    </lineage>
</organism>
<keyword evidence="1" id="KW-1133">Transmembrane helix</keyword>
<dbReference type="PANTHER" id="PTHR41244:SF1">
    <property type="entry name" value="GLYCOSYLTRANSFERASE"/>
    <property type="match status" value="1"/>
</dbReference>
<dbReference type="GO" id="GO:0016787">
    <property type="term" value="F:hydrolase activity"/>
    <property type="evidence" value="ECO:0007669"/>
    <property type="project" value="UniProtKB-KW"/>
</dbReference>
<dbReference type="Gene3D" id="3.20.20.80">
    <property type="entry name" value="Glycosidases"/>
    <property type="match status" value="1"/>
</dbReference>
<dbReference type="RefSeq" id="WP_234615381.1">
    <property type="nucleotide sequence ID" value="NZ_CP098806.1"/>
</dbReference>
<dbReference type="Pfam" id="PF14307">
    <property type="entry name" value="Glyco_tran_WbsX"/>
    <property type="match status" value="1"/>
</dbReference>
<feature type="transmembrane region" description="Helical" evidence="1">
    <location>
        <begin position="12"/>
        <end position="32"/>
    </location>
</feature>
<evidence type="ECO:0000313" key="2">
    <source>
        <dbReference type="EMBL" id="MCF0042530.1"/>
    </source>
</evidence>
<keyword evidence="1" id="KW-0472">Membrane</keyword>
<keyword evidence="1" id="KW-0812">Transmembrane</keyword>
<sequence>MRQILKQFTACNVLKSTLFITFNVLICFSLIAQTQDVKLGAYYFDGWTGPKSNHMNADLVSGFNERKPIWGWQTSNPEVIGKQVLLAKQYGLSFFSFCWYYKNSGNGKVDSDIKNNALKQFLKLNNNFEFSIMVANHKGYNFKPDDWDSLSVYWCKLFKDKRYLLVDGKPVITFFSLNYLLQSFKTPENVRKAFDSLRAVAVKNGLNGVTFAINLNRLDIINQAEACGFDVLTGYNFHQYIPDSTHIGTYDIDVMRTTESKIWDQMVQSSKLPIIPSVTLNWDPRAVTDLRNRESTRLKGYSKQSVYKSVKSCLDWMSQNKSSLAGNMAVLYAWNEYGEGAWLTPSKQLKNSLLEGLKQGKVRN</sequence>
<proteinExistence type="predicted"/>
<dbReference type="Proteomes" id="UP001139700">
    <property type="component" value="Unassembled WGS sequence"/>
</dbReference>
<dbReference type="PANTHER" id="PTHR41244">
    <property type="entry name" value="RHAMNAN SYNTHESIS F"/>
    <property type="match status" value="1"/>
</dbReference>
<evidence type="ECO:0000313" key="3">
    <source>
        <dbReference type="Proteomes" id="UP001139700"/>
    </source>
</evidence>
<dbReference type="InterPro" id="IPR032719">
    <property type="entry name" value="WbsX"/>
</dbReference>
<comment type="caution">
    <text evidence="2">The sequence shown here is derived from an EMBL/GenBank/DDBJ whole genome shotgun (WGS) entry which is preliminary data.</text>
</comment>
<keyword evidence="2" id="KW-0378">Hydrolase</keyword>
<name>A0A9X1TAG6_9BACT</name>
<dbReference type="AlphaFoldDB" id="A0A9X1TAG6"/>
<reference evidence="2" key="1">
    <citation type="submission" date="2021-12" db="EMBL/GenBank/DDBJ databases">
        <title>Novel species in genus Dyadobacter.</title>
        <authorList>
            <person name="Ma C."/>
        </authorList>
    </citation>
    <scope>NUCLEOTIDE SEQUENCE</scope>
    <source>
        <strain evidence="2">CY399</strain>
    </source>
</reference>
<gene>
    <name evidence="2" type="ORF">LXM24_20675</name>
</gene>